<evidence type="ECO:0000256" key="3">
    <source>
        <dbReference type="ARBA" id="ARBA00022676"/>
    </source>
</evidence>
<accession>A0A0D2GA13</accession>
<evidence type="ECO:0000256" key="11">
    <source>
        <dbReference type="HAMAP-Rule" id="MF_00766"/>
    </source>
</evidence>
<dbReference type="NCBIfam" id="TIGR02070">
    <property type="entry name" value="mono_pep_trsgly"/>
    <property type="match status" value="1"/>
</dbReference>
<dbReference type="Gene3D" id="1.10.3810.10">
    <property type="entry name" value="Biosynthetic peptidoglycan transglycosylase-like"/>
    <property type="match status" value="1"/>
</dbReference>
<keyword evidence="3 11" id="KW-0328">Glycosyltransferase</keyword>
<comment type="pathway">
    <text evidence="11">Cell wall biogenesis; peptidoglycan biosynthesis.</text>
</comment>
<dbReference type="GO" id="GO:0008955">
    <property type="term" value="F:peptidoglycan glycosyltransferase activity"/>
    <property type="evidence" value="ECO:0007669"/>
    <property type="project" value="UniProtKB-UniRule"/>
</dbReference>
<keyword evidence="7 11" id="KW-0573">Peptidoglycan synthesis</keyword>
<evidence type="ECO:0000256" key="2">
    <source>
        <dbReference type="ARBA" id="ARBA00022519"/>
    </source>
</evidence>
<comment type="catalytic activity">
    <reaction evidence="11">
        <text>[GlcNAc-(1-&gt;4)-Mur2Ac(oyl-L-Ala-gamma-D-Glu-L-Lys-D-Ala-D-Ala)](n)-di-trans,octa-cis-undecaprenyl diphosphate + beta-D-GlcNAc-(1-&gt;4)-Mur2Ac(oyl-L-Ala-gamma-D-Glu-L-Lys-D-Ala-D-Ala)-di-trans,octa-cis-undecaprenyl diphosphate = [GlcNAc-(1-&gt;4)-Mur2Ac(oyl-L-Ala-gamma-D-Glu-L-Lys-D-Ala-D-Ala)](n+1)-di-trans,octa-cis-undecaprenyl diphosphate + di-trans,octa-cis-undecaprenyl diphosphate + H(+)</text>
        <dbReference type="Rhea" id="RHEA:23708"/>
        <dbReference type="Rhea" id="RHEA-COMP:9602"/>
        <dbReference type="Rhea" id="RHEA-COMP:9603"/>
        <dbReference type="ChEBI" id="CHEBI:15378"/>
        <dbReference type="ChEBI" id="CHEBI:58405"/>
        <dbReference type="ChEBI" id="CHEBI:60033"/>
        <dbReference type="ChEBI" id="CHEBI:78435"/>
        <dbReference type="EC" id="2.4.99.28"/>
    </reaction>
</comment>
<protein>
    <recommendedName>
        <fullName evidence="11">Biosynthetic peptidoglycan transglycosylase</fullName>
        <ecNumber evidence="11">2.4.99.28</ecNumber>
    </recommendedName>
    <alternativeName>
        <fullName evidence="11">Glycan polymerase</fullName>
    </alternativeName>
    <alternativeName>
        <fullName evidence="11">Peptidoglycan glycosyltransferase MtgA</fullName>
        <shortName evidence="11">PGT</shortName>
    </alternativeName>
</protein>
<dbReference type="InterPro" id="IPR023346">
    <property type="entry name" value="Lysozyme-like_dom_sf"/>
</dbReference>
<dbReference type="GO" id="GO:0009252">
    <property type="term" value="P:peptidoglycan biosynthetic process"/>
    <property type="evidence" value="ECO:0007669"/>
    <property type="project" value="UniProtKB-UniRule"/>
</dbReference>
<evidence type="ECO:0000256" key="5">
    <source>
        <dbReference type="ARBA" id="ARBA00022692"/>
    </source>
</evidence>
<keyword evidence="6 11" id="KW-0133">Cell shape</keyword>
<evidence type="ECO:0000256" key="9">
    <source>
        <dbReference type="ARBA" id="ARBA00023136"/>
    </source>
</evidence>
<evidence type="ECO:0000256" key="1">
    <source>
        <dbReference type="ARBA" id="ARBA00022475"/>
    </source>
</evidence>
<organism evidence="13 14">
    <name type="scientific">Dethiosulfatarculus sandiegensis</name>
    <dbReference type="NCBI Taxonomy" id="1429043"/>
    <lineage>
        <taxon>Bacteria</taxon>
        <taxon>Pseudomonadati</taxon>
        <taxon>Thermodesulfobacteriota</taxon>
        <taxon>Desulfarculia</taxon>
        <taxon>Desulfarculales</taxon>
        <taxon>Desulfarculaceae</taxon>
        <taxon>Dethiosulfatarculus</taxon>
    </lineage>
</organism>
<dbReference type="EC" id="2.4.99.28" evidence="11"/>
<keyword evidence="2" id="KW-0997">Cell inner membrane</keyword>
<reference evidence="13 14" key="1">
    <citation type="submission" date="2013-11" db="EMBL/GenBank/DDBJ databases">
        <title>Metagenomic analysis of a methanogenic consortium involved in long chain n-alkane degradation.</title>
        <authorList>
            <person name="Davidova I.A."/>
            <person name="Callaghan A.V."/>
            <person name="Wawrik B."/>
            <person name="Pruitt S."/>
            <person name="Marks C."/>
            <person name="Duncan K.E."/>
            <person name="Suflita J.M."/>
        </authorList>
    </citation>
    <scope>NUCLEOTIDE SEQUENCE [LARGE SCALE GENOMIC DNA]</scope>
    <source>
        <strain evidence="13 14">SPR</strain>
    </source>
</reference>
<keyword evidence="10 11" id="KW-0961">Cell wall biogenesis/degradation</keyword>
<dbReference type="PANTHER" id="PTHR30400:SF0">
    <property type="entry name" value="BIOSYNTHETIC PEPTIDOGLYCAN TRANSGLYCOSYLASE"/>
    <property type="match status" value="1"/>
</dbReference>
<evidence type="ECO:0000256" key="10">
    <source>
        <dbReference type="ARBA" id="ARBA00023316"/>
    </source>
</evidence>
<keyword evidence="5 11" id="KW-0812">Transmembrane</keyword>
<dbReference type="InterPro" id="IPR011812">
    <property type="entry name" value="Pep_trsgly"/>
</dbReference>
<dbReference type="InterPro" id="IPR036950">
    <property type="entry name" value="PBP_transglycosylase"/>
</dbReference>
<keyword evidence="1 11" id="KW-1003">Cell membrane</keyword>
<dbReference type="HAMAP" id="MF_00766">
    <property type="entry name" value="PGT_MtgA"/>
    <property type="match status" value="1"/>
</dbReference>
<dbReference type="GO" id="GO:0009274">
    <property type="term" value="C:peptidoglycan-based cell wall"/>
    <property type="evidence" value="ECO:0007669"/>
    <property type="project" value="InterPro"/>
</dbReference>
<keyword evidence="4 11" id="KW-0808">Transferase</keyword>
<dbReference type="UniPathway" id="UPA00219"/>
<comment type="similarity">
    <text evidence="11">Belongs to the glycosyltransferase 51 family.</text>
</comment>
<dbReference type="PANTHER" id="PTHR30400">
    <property type="entry name" value="MONOFUNCTIONAL BIOSYNTHETIC PEPTIDOGLYCAN TRANSGLYCOSYLASE"/>
    <property type="match status" value="1"/>
</dbReference>
<keyword evidence="9 11" id="KW-0472">Membrane</keyword>
<evidence type="ECO:0000256" key="8">
    <source>
        <dbReference type="ARBA" id="ARBA00022989"/>
    </source>
</evidence>
<comment type="caution">
    <text evidence="13">The sequence shown here is derived from an EMBL/GenBank/DDBJ whole genome shotgun (WGS) entry which is preliminary data.</text>
</comment>
<dbReference type="InParanoid" id="A0A0D2GA13"/>
<dbReference type="SUPFAM" id="SSF53955">
    <property type="entry name" value="Lysozyme-like"/>
    <property type="match status" value="1"/>
</dbReference>
<keyword evidence="8 11" id="KW-1133">Transmembrane helix</keyword>
<dbReference type="PATRIC" id="fig|1429043.3.peg.4797"/>
<comment type="subcellular location">
    <subcellularLocation>
        <location evidence="11">Cell membrane</location>
        <topology evidence="11">Single-pass membrane protein</topology>
    </subcellularLocation>
</comment>
<dbReference type="Pfam" id="PF00912">
    <property type="entry name" value="Transgly"/>
    <property type="match status" value="1"/>
</dbReference>
<comment type="function">
    <text evidence="11">Peptidoglycan polymerase that catalyzes glycan chain elongation from lipid-linked precursors.</text>
</comment>
<dbReference type="Proteomes" id="UP000032233">
    <property type="component" value="Unassembled WGS sequence"/>
</dbReference>
<dbReference type="InterPro" id="IPR001264">
    <property type="entry name" value="Glyco_trans_51"/>
</dbReference>
<name>A0A0D2GA13_9BACT</name>
<evidence type="ECO:0000256" key="6">
    <source>
        <dbReference type="ARBA" id="ARBA00022960"/>
    </source>
</evidence>
<gene>
    <name evidence="11" type="primary">mtgA</name>
    <name evidence="13" type="ORF">X474_22660</name>
</gene>
<evidence type="ECO:0000313" key="13">
    <source>
        <dbReference type="EMBL" id="KIX11707.1"/>
    </source>
</evidence>
<dbReference type="EMBL" id="AZAC01000045">
    <property type="protein sequence ID" value="KIX11707.1"/>
    <property type="molecule type" value="Genomic_DNA"/>
</dbReference>
<dbReference type="RefSeq" id="WP_044351601.1">
    <property type="nucleotide sequence ID" value="NZ_AZAC01000045.1"/>
</dbReference>
<feature type="domain" description="Glycosyl transferase family 51" evidence="12">
    <location>
        <begin position="60"/>
        <end position="225"/>
    </location>
</feature>
<dbReference type="GO" id="GO:0071555">
    <property type="term" value="P:cell wall organization"/>
    <property type="evidence" value="ECO:0007669"/>
    <property type="project" value="UniProtKB-KW"/>
</dbReference>
<evidence type="ECO:0000256" key="7">
    <source>
        <dbReference type="ARBA" id="ARBA00022984"/>
    </source>
</evidence>
<dbReference type="GO" id="GO:0008360">
    <property type="term" value="P:regulation of cell shape"/>
    <property type="evidence" value="ECO:0007669"/>
    <property type="project" value="UniProtKB-KW"/>
</dbReference>
<sequence length="230" mass="26942">MSFKRLKLFLLLLVLFLTADVCAYFFIPDVSALKTVTPKISAFMQQRLDEAELKGRPLSIKRKYVPLSRISPYLRKAVLIAEDDKFWHHEGFDFDAIERAFERNLEEKRFAFGASTITQQLARNLYLTPSKNPLRKAKEAILTFRMENQLSKKRILELYLNFAEWGKGIFGAEAAARYYFKKSASRLRPMEAARLAAILPNPRYYNPAGKSRYVRIKARRIYRIMQRRGF</sequence>
<dbReference type="STRING" id="1429043.X474_22660"/>
<proteinExistence type="inferred from homology"/>
<dbReference type="GO" id="GO:0005886">
    <property type="term" value="C:plasma membrane"/>
    <property type="evidence" value="ECO:0007669"/>
    <property type="project" value="UniProtKB-SubCell"/>
</dbReference>
<keyword evidence="14" id="KW-1185">Reference proteome</keyword>
<dbReference type="FunCoup" id="A0A0D2GA13">
    <property type="interactions" value="187"/>
</dbReference>
<evidence type="ECO:0000256" key="4">
    <source>
        <dbReference type="ARBA" id="ARBA00022679"/>
    </source>
</evidence>
<evidence type="ECO:0000259" key="12">
    <source>
        <dbReference type="Pfam" id="PF00912"/>
    </source>
</evidence>
<dbReference type="GO" id="GO:0016763">
    <property type="term" value="F:pentosyltransferase activity"/>
    <property type="evidence" value="ECO:0007669"/>
    <property type="project" value="InterPro"/>
</dbReference>
<dbReference type="AlphaFoldDB" id="A0A0D2GA13"/>
<evidence type="ECO:0000313" key="14">
    <source>
        <dbReference type="Proteomes" id="UP000032233"/>
    </source>
</evidence>